<dbReference type="EMBL" id="GU735114">
    <property type="protein sequence ID" value="ADE29134.1"/>
    <property type="molecule type" value="Genomic_DNA"/>
</dbReference>
<reference evidence="1" key="1">
    <citation type="journal article" date="2010" name="Environ. Microbiol.">
        <title>The metavirome of a hypersaline environment.</title>
        <authorList>
            <person name="Santos F."/>
            <person name="Yarza P."/>
            <person name="Parro V."/>
            <person name="Briones C."/>
            <person name="Anton J."/>
        </authorList>
    </citation>
    <scope>NUCLEOTIDE SEQUENCE</scope>
</reference>
<accession>D5L275</accession>
<sequence>MTENNPEISVDLGIAKVSFVGGEDDSFDDLFDNLDAFLDSETLEETVLTMKKHDFKLDEEYDVSADGGDGSTGFR</sequence>
<organism evidence="1">
    <name type="scientific">uncultured virus</name>
    <dbReference type="NCBI Taxonomy" id="340016"/>
    <lineage>
        <taxon>Viruses</taxon>
        <taxon>environmental samples</taxon>
    </lineage>
</organism>
<evidence type="ECO:0000313" key="1">
    <source>
        <dbReference type="EMBL" id="ADE29134.1"/>
    </source>
</evidence>
<name>D5L275_9VIRU</name>
<proteinExistence type="predicted"/>
<protein>
    <submittedName>
        <fullName evidence="1">Uncharacterized protein</fullName>
    </submittedName>
</protein>